<dbReference type="AlphaFoldDB" id="A0A6J4NRW9"/>
<reference evidence="1" key="1">
    <citation type="submission" date="2020-02" db="EMBL/GenBank/DDBJ databases">
        <authorList>
            <person name="Meier V. D."/>
        </authorList>
    </citation>
    <scope>NUCLEOTIDE SEQUENCE</scope>
    <source>
        <strain evidence="1">AVDCRST_MAG93</strain>
    </source>
</reference>
<accession>A0A6J4NRW9</accession>
<organism evidence="1">
    <name type="scientific">uncultured Chloroflexia bacterium</name>
    <dbReference type="NCBI Taxonomy" id="1672391"/>
    <lineage>
        <taxon>Bacteria</taxon>
        <taxon>Bacillati</taxon>
        <taxon>Chloroflexota</taxon>
        <taxon>Chloroflexia</taxon>
        <taxon>environmental samples</taxon>
    </lineage>
</organism>
<sequence length="51" mass="5681">MRGFKSATSADRMARGHALIQNLRNGFSKLTATVPRPLRVMTAWSHLSQVI</sequence>
<protein>
    <submittedName>
        <fullName evidence="1">Uncharacterized protein</fullName>
    </submittedName>
</protein>
<dbReference type="EMBL" id="CADCTR010003282">
    <property type="protein sequence ID" value="CAA9391987.1"/>
    <property type="molecule type" value="Genomic_DNA"/>
</dbReference>
<evidence type="ECO:0000313" key="1">
    <source>
        <dbReference type="EMBL" id="CAA9391987.1"/>
    </source>
</evidence>
<proteinExistence type="predicted"/>
<name>A0A6J4NRW9_9CHLR</name>
<gene>
    <name evidence="1" type="ORF">AVDCRST_MAG93-9775</name>
</gene>